<feature type="region of interest" description="Disordered" evidence="1">
    <location>
        <begin position="316"/>
        <end position="602"/>
    </location>
</feature>
<dbReference type="Gene3D" id="2.30.29.30">
    <property type="entry name" value="Pleckstrin-homology domain (PH domain)/Phosphotyrosine-binding domain (PTB)"/>
    <property type="match status" value="1"/>
</dbReference>
<feature type="compositionally biased region" description="Basic and acidic residues" evidence="1">
    <location>
        <begin position="122"/>
        <end position="137"/>
    </location>
</feature>
<feature type="region of interest" description="Disordered" evidence="1">
    <location>
        <begin position="956"/>
        <end position="1034"/>
    </location>
</feature>
<protein>
    <submittedName>
        <fullName evidence="4">Arf guanine nucleotide exchange factor sec74</fullName>
    </submittedName>
</protein>
<dbReference type="InterPro" id="IPR023394">
    <property type="entry name" value="Sec7_C_sf"/>
</dbReference>
<feature type="compositionally biased region" description="Low complexity" evidence="1">
    <location>
        <begin position="587"/>
        <end position="602"/>
    </location>
</feature>
<feature type="compositionally biased region" description="Pro residues" evidence="1">
    <location>
        <begin position="353"/>
        <end position="362"/>
    </location>
</feature>
<feature type="compositionally biased region" description="Polar residues" evidence="1">
    <location>
        <begin position="322"/>
        <end position="338"/>
    </location>
</feature>
<feature type="compositionally biased region" description="Polar residues" evidence="1">
    <location>
        <begin position="1802"/>
        <end position="1816"/>
    </location>
</feature>
<dbReference type="Proteomes" id="UP000827549">
    <property type="component" value="Chromosome 2"/>
</dbReference>
<keyword evidence="5" id="KW-1185">Reference proteome</keyword>
<feature type="region of interest" description="Disordered" evidence="1">
    <location>
        <begin position="1"/>
        <end position="24"/>
    </location>
</feature>
<dbReference type="GeneID" id="87806073"/>
<reference evidence="4" key="1">
    <citation type="submission" date="2023-10" db="EMBL/GenBank/DDBJ databases">
        <authorList>
            <person name="Noh H."/>
        </authorList>
    </citation>
    <scope>NUCLEOTIDE SEQUENCE</scope>
    <source>
        <strain evidence="4">DUCC4014</strain>
    </source>
</reference>
<evidence type="ECO:0000259" key="3">
    <source>
        <dbReference type="PROSITE" id="PS50190"/>
    </source>
</evidence>
<dbReference type="PROSITE" id="PS50003">
    <property type="entry name" value="PH_DOMAIN"/>
    <property type="match status" value="1"/>
</dbReference>
<feature type="region of interest" description="Disordered" evidence="1">
    <location>
        <begin position="634"/>
        <end position="820"/>
    </location>
</feature>
<feature type="compositionally biased region" description="Low complexity" evidence="1">
    <location>
        <begin position="810"/>
        <end position="820"/>
    </location>
</feature>
<feature type="compositionally biased region" description="Low complexity" evidence="1">
    <location>
        <begin position="166"/>
        <end position="196"/>
    </location>
</feature>
<dbReference type="GO" id="GO:0032012">
    <property type="term" value="P:regulation of ARF protein signal transduction"/>
    <property type="evidence" value="ECO:0007669"/>
    <property type="project" value="InterPro"/>
</dbReference>
<dbReference type="Pfam" id="PF00169">
    <property type="entry name" value="PH"/>
    <property type="match status" value="1"/>
</dbReference>
<feature type="compositionally biased region" description="Polar residues" evidence="1">
    <location>
        <begin position="664"/>
        <end position="674"/>
    </location>
</feature>
<feature type="region of interest" description="Disordered" evidence="1">
    <location>
        <begin position="1730"/>
        <end position="1821"/>
    </location>
</feature>
<dbReference type="Gene3D" id="1.10.1000.11">
    <property type="entry name" value="Arf Nucleotide-binding Site Opener,domain 2"/>
    <property type="match status" value="1"/>
</dbReference>
<feature type="domain" description="PH" evidence="2">
    <location>
        <begin position="1315"/>
        <end position="1446"/>
    </location>
</feature>
<dbReference type="RefSeq" id="XP_062625327.1">
    <property type="nucleotide sequence ID" value="XM_062769343.1"/>
</dbReference>
<dbReference type="PROSITE" id="PS50190">
    <property type="entry name" value="SEC7"/>
    <property type="match status" value="1"/>
</dbReference>
<evidence type="ECO:0000259" key="2">
    <source>
        <dbReference type="PROSITE" id="PS50003"/>
    </source>
</evidence>
<feature type="compositionally biased region" description="Polar residues" evidence="1">
    <location>
        <begin position="459"/>
        <end position="473"/>
    </location>
</feature>
<dbReference type="InterPro" id="IPR011993">
    <property type="entry name" value="PH-like_dom_sf"/>
</dbReference>
<dbReference type="InterPro" id="IPR001849">
    <property type="entry name" value="PH_domain"/>
</dbReference>
<dbReference type="SUPFAM" id="SSF48425">
    <property type="entry name" value="Sec7 domain"/>
    <property type="match status" value="1"/>
</dbReference>
<feature type="compositionally biased region" description="Basic and acidic residues" evidence="1">
    <location>
        <begin position="637"/>
        <end position="662"/>
    </location>
</feature>
<evidence type="ECO:0000313" key="4">
    <source>
        <dbReference type="EMBL" id="WOO79295.1"/>
    </source>
</evidence>
<dbReference type="SMART" id="SM00222">
    <property type="entry name" value="Sec7"/>
    <property type="match status" value="1"/>
</dbReference>
<dbReference type="InterPro" id="IPR035999">
    <property type="entry name" value="Sec7_dom_sf"/>
</dbReference>
<organism evidence="4 5">
    <name type="scientific">Vanrija pseudolonga</name>
    <dbReference type="NCBI Taxonomy" id="143232"/>
    <lineage>
        <taxon>Eukaryota</taxon>
        <taxon>Fungi</taxon>
        <taxon>Dikarya</taxon>
        <taxon>Basidiomycota</taxon>
        <taxon>Agaricomycotina</taxon>
        <taxon>Tremellomycetes</taxon>
        <taxon>Trichosporonales</taxon>
        <taxon>Trichosporonaceae</taxon>
        <taxon>Vanrija</taxon>
    </lineage>
</organism>
<dbReference type="GO" id="GO:0005085">
    <property type="term" value="F:guanyl-nucleotide exchange factor activity"/>
    <property type="evidence" value="ECO:0007669"/>
    <property type="project" value="InterPro"/>
</dbReference>
<feature type="region of interest" description="Disordered" evidence="1">
    <location>
        <begin position="69"/>
        <end position="304"/>
    </location>
</feature>
<feature type="compositionally biased region" description="Basic and acidic residues" evidence="1">
    <location>
        <begin position="849"/>
        <end position="863"/>
    </location>
</feature>
<name>A0AAF0Y319_9TREE</name>
<feature type="compositionally biased region" description="Basic and acidic residues" evidence="1">
    <location>
        <begin position="791"/>
        <end position="800"/>
    </location>
</feature>
<feature type="region of interest" description="Disordered" evidence="1">
    <location>
        <begin position="1556"/>
        <end position="1577"/>
    </location>
</feature>
<proteinExistence type="predicted"/>
<accession>A0AAF0Y319</accession>
<dbReference type="InterPro" id="IPR000904">
    <property type="entry name" value="Sec7_dom"/>
</dbReference>
<dbReference type="Pfam" id="PF01369">
    <property type="entry name" value="Sec7"/>
    <property type="match status" value="1"/>
</dbReference>
<feature type="compositionally biased region" description="Low complexity" evidence="1">
    <location>
        <begin position="206"/>
        <end position="216"/>
    </location>
</feature>
<feature type="compositionally biased region" description="Basic and acidic residues" evidence="1">
    <location>
        <begin position="1737"/>
        <end position="1746"/>
    </location>
</feature>
<dbReference type="PANTHER" id="PTHR10663:SF405">
    <property type="entry name" value="ARF GUANINE NUCLEOTIDE EXCHANGE FACTOR SYT1"/>
    <property type="match status" value="1"/>
</dbReference>
<dbReference type="SUPFAM" id="SSF50729">
    <property type="entry name" value="PH domain-like"/>
    <property type="match status" value="1"/>
</dbReference>
<feature type="region of interest" description="Disordered" evidence="1">
    <location>
        <begin position="849"/>
        <end position="896"/>
    </location>
</feature>
<dbReference type="FunFam" id="1.10.1000.11:FF:000002">
    <property type="entry name" value="Cytohesin 1"/>
    <property type="match status" value="1"/>
</dbReference>
<gene>
    <name evidence="4" type="primary">sec74</name>
    <name evidence="4" type="ORF">LOC62_02G002826</name>
</gene>
<feature type="domain" description="SEC7" evidence="3">
    <location>
        <begin position="1021"/>
        <end position="1192"/>
    </location>
</feature>
<dbReference type="EMBL" id="CP086715">
    <property type="protein sequence ID" value="WOO79295.1"/>
    <property type="molecule type" value="Genomic_DNA"/>
</dbReference>
<feature type="compositionally biased region" description="Polar residues" evidence="1">
    <location>
        <begin position="759"/>
        <end position="768"/>
    </location>
</feature>
<sequence length="1857" mass="200871">MVTTDTVTKGLVPATPTKKENRRRSWFGLVTPTRNKERAAVFKASVPPVTPPKEGAVEELDVTPVRAVAAGSGGADGTLRSSEFGAFEDDDDPSSTVKKQRPSNIVVVDEGRDAGDPLQQQQRDEGRDDDGPVRQKDNATLAILSRASTIKPPKQPFSSRIFSRGASASTSSSTNNTSSSSSANANANANAANASAQAEPFGNMTPSSSSLNPNLNATIAAVITPSRVPRRTSSIRPGAETPVDDDELQHGPDSSPVNKALPPIPFNDPSFPQRPDVFSSSLHNRDGSLPSLPSTDESGPPAQFVDAFGAIPRHRRDESLPSLPSASTSDSTHSFLQSQDHHMARSGSIPIPNSRPPPPLAPLAPTNIVVTPSSPLDRDPFDATFAVTQHPRPGSAPVSRSPSYKIAPQRPESPTPANGRSLGLGLPSPSRRRSAQPPAHPQRWPNGQQTVSMPLPDTGNRSVSPATKVSFISPSDDKSHDRETKDPIKIKQPRPRSFSAIFNPKPPILSQDTDDDEPPNTPHKFNWLGVRKTIKRRRSENKLKKSGAASDNDGGSGKSIFERNNRSTPMLLGGRGGAVPPMPGRPASTTPAAHSSTASSSSFTLPALEQTQPFWEKNQQWTASPTADVEEMFTTETDSRGSHTHESSTRDSHSLRRERPRLETTASQRSSLASVSPLGSLPETGVPPGVPPAIAESALEPPPPVLKAAAAGRGRSLSDATRRQHSSPALSPALSSAPRSPWSSATDVPPSPNRPPLFTHQQGSTSALNKVRNALGMSTRPRSNSGLRYGSADERDREDSTDTPYQRPESSASSSYVASPALPPVRIRPEDVPQVSTVALHSVQVPEDDRRIVLSDNTPERSPRSSYAASLASRGTHRSHTADPHASLQPAPRTRARASTISSGVSFAGTFGQQQSLSTTYLPATAQQHSQPIFPTAATPPRARTGSIRRLSTGLLRTAPNSPRPTGGSLFPLPARTNGGALSGRASPIPGMDDGPGGVTTRRGSHLPPTSEQSSPAPAPVETLADDEPTEEEKKKAFKALIEVREDDTPESWLERLDGVSRRELAGVIAHSADKFHTDALRSYMSRFEFTHIALDVALRRLLMHMSLPKETQQIDRVMEAFASRYDVCEPGLFGAKDNGYVLAFSMMMLHTDAFNRHNKNKMTKADYVRNTRLDGVPEPVLEAFYDNITFTPFVFIEDDNEASLAARGGSVVNLNVPAMRAGKIDVYDLIVGGQLGTLRVDIEQHIPADSPFSCMGTQPFLDVDRLQRQFANSLPLQFTTPKTARRKSSVVNLASALGGSGVPKQPPPDFSTLKITKVGLINRKEDTPVNGKKPSGRKWKNWSMVLTGSQLLFFKDTVLALTLVERIRATRRTNPDEPLPTMSDFQPDEVFTVKDCVAVFDREHAVPEPTHTFRFVMPDEREYLMEAADEYQMNEWLTLINYASTFKSAAIRMRAPGLNSEHAVLAGAAAAESHRRDLADGTTPPATNNSQTRAVLFADEPATDARPKLRRVGSMRASPAPVVDITGANDVVVGGTEQLEAVIGQVKAELAAGRGQPQRTWSLPVESDAPPKTSRTDAITDRIGKLRTEAAPIEQRLATNLRIARNLAILTPFQKTTRDRIEAQLPELASQIRADRIQLAKLHLWITMLLKDQDRDQRDWARVRHVAMQAATQTLAAPQRTSKADRRATIATPIIIPTLALPHDDEANWEDRSPNVFSSSPNEFPVFVRQASEDGPPSRDSRDSRQASQRNSGSDYDGPGSGRRPSSEYLSASSAFGDEVDKALGQGPDFDEFVSLEPSPIESSNVTPSGRSTPAQDEAEHWRQTRAATKVSLASLPRSGFGEFSQKFKWGAANKV</sequence>
<evidence type="ECO:0000256" key="1">
    <source>
        <dbReference type="SAM" id="MobiDB-lite"/>
    </source>
</evidence>
<evidence type="ECO:0000313" key="5">
    <source>
        <dbReference type="Proteomes" id="UP000827549"/>
    </source>
</evidence>
<dbReference type="CDD" id="cd00171">
    <property type="entry name" value="Sec7"/>
    <property type="match status" value="1"/>
</dbReference>
<feature type="compositionally biased region" description="Basic and acidic residues" evidence="1">
    <location>
        <begin position="475"/>
        <end position="489"/>
    </location>
</feature>
<dbReference type="SMART" id="SM00233">
    <property type="entry name" value="PH"/>
    <property type="match status" value="1"/>
</dbReference>
<dbReference type="PANTHER" id="PTHR10663">
    <property type="entry name" value="GUANYL-NUCLEOTIDE EXCHANGE FACTOR"/>
    <property type="match status" value="1"/>
</dbReference>
<feature type="compositionally biased region" description="Low complexity" evidence="1">
    <location>
        <begin position="726"/>
        <end position="745"/>
    </location>
</feature>